<organism evidence="1 2">
    <name type="scientific">Trichothecium roseum</name>
    <dbReference type="NCBI Taxonomy" id="47278"/>
    <lineage>
        <taxon>Eukaryota</taxon>
        <taxon>Fungi</taxon>
        <taxon>Dikarya</taxon>
        <taxon>Ascomycota</taxon>
        <taxon>Pezizomycotina</taxon>
        <taxon>Sordariomycetes</taxon>
        <taxon>Hypocreomycetidae</taxon>
        <taxon>Hypocreales</taxon>
        <taxon>Hypocreales incertae sedis</taxon>
        <taxon>Trichothecium</taxon>
    </lineage>
</organism>
<keyword evidence="2" id="KW-1185">Reference proteome</keyword>
<comment type="caution">
    <text evidence="1">The sequence shown here is derived from an EMBL/GenBank/DDBJ whole genome shotgun (WGS) entry which is preliminary data.</text>
</comment>
<proteinExistence type="predicted"/>
<sequence>MASWLERGRPTLFAALTNACQQITQDLENDFEETETRIAQEYEKRAKAESTVSNLRAEVARLKSELESAKVQQLKAAAPKQQQTRSTSTEAINTLPSYSTPRSSSSDKDWKAEYQKGKARFQALDQNFRIAKELLEKRKDERKRWINHAQWLEKKIIAAEEEHGIHILEKGDRITRDDHVEKDQTRRHSPAVGLGSFGVRDAEEKLARAGTILTSGLKSAAQTGDDVSKSAEHDFTDQVESENQLPTLPSDNKEKEIVVKQEPSSDGPIVLYERPVKRRRHSGGATTTPVTRPIKTEPDPESSPLASMHRCDFSPHESVDLGAEAQHMETPRKRKQPGNDMSAFQEELAQPVLNQTHEVHKAESISAPVQHVPQYRDARTSSALTPVSLNARILKPELPKAPLEKNLDKSLVRGVGALAEDGNAYAKNLYQKAPATPTLKGRLGSLLDTPTCENTTPISRSSRRPRKGSAFPNEELPLPKPRDLPFDRSARESIRGAPQIHTTPRPPMADKTNTTSKPAPPPTMNKKPRALLRNKPVSELKLDDFKINPKANEGHDFAFSEVVRDRDERACLPGCVDMHCCGKEFRALALSQKPSPPLTAAQREEEEDLLLNYLGDGHRRLASMSTEERDNLWVEAKTQDLANKYGKHRHRFSRMRSPPGFWNADFPSTQEIVAERAEAGRREKQTVQERHREAMRSGGRWIFRDE</sequence>
<dbReference type="EMBL" id="CM047943">
    <property type="protein sequence ID" value="KAI9900900.1"/>
    <property type="molecule type" value="Genomic_DNA"/>
</dbReference>
<protein>
    <submittedName>
        <fullName evidence="1">Uncharacterized protein</fullName>
    </submittedName>
</protein>
<reference evidence="1" key="1">
    <citation type="submission" date="2022-10" db="EMBL/GenBank/DDBJ databases">
        <title>Complete Genome of Trichothecium roseum strain YXFP-22015, a Plant Pathogen Isolated from Citrus.</title>
        <authorList>
            <person name="Wang Y."/>
            <person name="Zhu L."/>
        </authorList>
    </citation>
    <scope>NUCLEOTIDE SEQUENCE</scope>
    <source>
        <strain evidence="1">YXFP-22015</strain>
    </source>
</reference>
<name>A0ACC0V3C9_9HYPO</name>
<evidence type="ECO:0000313" key="2">
    <source>
        <dbReference type="Proteomes" id="UP001163324"/>
    </source>
</evidence>
<gene>
    <name evidence="1" type="ORF">N3K66_005162</name>
</gene>
<evidence type="ECO:0000313" key="1">
    <source>
        <dbReference type="EMBL" id="KAI9900900.1"/>
    </source>
</evidence>
<dbReference type="Proteomes" id="UP001163324">
    <property type="component" value="Chromosome 4"/>
</dbReference>
<accession>A0ACC0V3C9</accession>